<gene>
    <name evidence="3" type="ORF">MNBD_GAMMA25-2595</name>
</gene>
<dbReference type="Gene3D" id="3.90.220.20">
    <property type="entry name" value="DNA methylase specificity domains"/>
    <property type="match status" value="1"/>
</dbReference>
<dbReference type="GO" id="GO:0003677">
    <property type="term" value="F:DNA binding"/>
    <property type="evidence" value="ECO:0007669"/>
    <property type="project" value="UniProtKB-KW"/>
</dbReference>
<reference evidence="3" key="1">
    <citation type="submission" date="2018-06" db="EMBL/GenBank/DDBJ databases">
        <authorList>
            <person name="Zhirakovskaya E."/>
        </authorList>
    </citation>
    <scope>NUCLEOTIDE SEQUENCE</scope>
</reference>
<keyword evidence="3" id="KW-0378">Hydrolase</keyword>
<evidence type="ECO:0000313" key="3">
    <source>
        <dbReference type="EMBL" id="VAX06059.1"/>
    </source>
</evidence>
<keyword evidence="2" id="KW-0238">DNA-binding</keyword>
<sequence length="114" mass="12531">MMKLKPASLVSGKFLHHALLSPYCREYFRDNASGAQKSMPKINQGIVSGALIPFCSLREQKAIVTKVAKLLTLCDQLETQITSNQTHAEQLMQAVLKEAFSHTSEQAEKVAANA</sequence>
<dbReference type="SUPFAM" id="SSF116734">
    <property type="entry name" value="DNA methylase specificity domain"/>
    <property type="match status" value="1"/>
</dbReference>
<dbReference type="InterPro" id="IPR051212">
    <property type="entry name" value="Type-I_RE_S_subunit"/>
</dbReference>
<dbReference type="PANTHER" id="PTHR43140">
    <property type="entry name" value="TYPE-1 RESTRICTION ENZYME ECOKI SPECIFICITY PROTEIN"/>
    <property type="match status" value="1"/>
</dbReference>
<dbReference type="PANTHER" id="PTHR43140:SF1">
    <property type="entry name" value="TYPE I RESTRICTION ENZYME ECOKI SPECIFICITY SUBUNIT"/>
    <property type="match status" value="1"/>
</dbReference>
<evidence type="ECO:0000256" key="2">
    <source>
        <dbReference type="ARBA" id="ARBA00023125"/>
    </source>
</evidence>
<name>A0A3B1AJN4_9ZZZZ</name>
<dbReference type="EC" id="3.1.21.3" evidence="3"/>
<dbReference type="InterPro" id="IPR044946">
    <property type="entry name" value="Restrct_endonuc_typeI_TRD_sf"/>
</dbReference>
<proteinExistence type="predicted"/>
<keyword evidence="1" id="KW-0680">Restriction system</keyword>
<dbReference type="GO" id="GO:0009307">
    <property type="term" value="P:DNA restriction-modification system"/>
    <property type="evidence" value="ECO:0007669"/>
    <property type="project" value="UniProtKB-KW"/>
</dbReference>
<dbReference type="AlphaFoldDB" id="A0A3B1AJN4"/>
<organism evidence="3">
    <name type="scientific">hydrothermal vent metagenome</name>
    <dbReference type="NCBI Taxonomy" id="652676"/>
    <lineage>
        <taxon>unclassified sequences</taxon>
        <taxon>metagenomes</taxon>
        <taxon>ecological metagenomes</taxon>
    </lineage>
</organism>
<evidence type="ECO:0000256" key="1">
    <source>
        <dbReference type="ARBA" id="ARBA00022747"/>
    </source>
</evidence>
<protein>
    <submittedName>
        <fullName evidence="3">Type I restriction-modification system, specificity subunit S</fullName>
        <ecNumber evidence="3">3.1.21.3</ecNumber>
    </submittedName>
</protein>
<dbReference type="EMBL" id="UOFY01000005">
    <property type="protein sequence ID" value="VAX06059.1"/>
    <property type="molecule type" value="Genomic_DNA"/>
</dbReference>
<accession>A0A3B1AJN4</accession>
<dbReference type="GO" id="GO:0009035">
    <property type="term" value="F:type I site-specific deoxyribonuclease activity"/>
    <property type="evidence" value="ECO:0007669"/>
    <property type="project" value="UniProtKB-EC"/>
</dbReference>